<comment type="caution">
    <text evidence="5">Lacks conserved residue(s) required for the propagation of feature annotation.</text>
</comment>
<evidence type="ECO:0000256" key="4">
    <source>
        <dbReference type="ARBA" id="ARBA00022825"/>
    </source>
</evidence>
<evidence type="ECO:0000256" key="5">
    <source>
        <dbReference type="PROSITE-ProRule" id="PRU01240"/>
    </source>
</evidence>
<name>A0AA39QZI0_9LECA</name>
<keyword evidence="3" id="KW-0378">Hydrolase</keyword>
<accession>A0AA39QZI0</accession>
<dbReference type="Proteomes" id="UP001166286">
    <property type="component" value="Unassembled WGS sequence"/>
</dbReference>
<dbReference type="GO" id="GO:0004252">
    <property type="term" value="F:serine-type endopeptidase activity"/>
    <property type="evidence" value="ECO:0007669"/>
    <property type="project" value="InterPro"/>
</dbReference>
<evidence type="ECO:0000259" key="6">
    <source>
        <dbReference type="Pfam" id="PF00082"/>
    </source>
</evidence>
<dbReference type="InterPro" id="IPR036852">
    <property type="entry name" value="Peptidase_S8/S53_dom_sf"/>
</dbReference>
<dbReference type="AlphaFoldDB" id="A0AA39QZI0"/>
<dbReference type="PROSITE" id="PS51892">
    <property type="entry name" value="SUBTILASE"/>
    <property type="match status" value="1"/>
</dbReference>
<dbReference type="Gene3D" id="3.40.50.200">
    <property type="entry name" value="Peptidase S8/S53 domain"/>
    <property type="match status" value="1"/>
</dbReference>
<proteinExistence type="inferred from homology"/>
<dbReference type="Pfam" id="PF00082">
    <property type="entry name" value="Peptidase_S8"/>
    <property type="match status" value="1"/>
</dbReference>
<feature type="domain" description="Peptidase S8/S53" evidence="6">
    <location>
        <begin position="219"/>
        <end position="425"/>
    </location>
</feature>
<evidence type="ECO:0000256" key="3">
    <source>
        <dbReference type="ARBA" id="ARBA00022801"/>
    </source>
</evidence>
<keyword evidence="4" id="KW-0720">Serine protease</keyword>
<evidence type="ECO:0000313" key="7">
    <source>
        <dbReference type="EMBL" id="KAK0510578.1"/>
    </source>
</evidence>
<dbReference type="SUPFAM" id="SSF52743">
    <property type="entry name" value="Subtilisin-like"/>
    <property type="match status" value="1"/>
</dbReference>
<keyword evidence="2" id="KW-0645">Protease</keyword>
<gene>
    <name evidence="7" type="ORF">JMJ35_007010</name>
</gene>
<dbReference type="InterPro" id="IPR050131">
    <property type="entry name" value="Peptidase_S8_subtilisin-like"/>
</dbReference>
<protein>
    <recommendedName>
        <fullName evidence="6">Peptidase S8/S53 domain-containing protein</fullName>
    </recommendedName>
</protein>
<evidence type="ECO:0000256" key="1">
    <source>
        <dbReference type="ARBA" id="ARBA00011073"/>
    </source>
</evidence>
<evidence type="ECO:0000256" key="2">
    <source>
        <dbReference type="ARBA" id="ARBA00022670"/>
    </source>
</evidence>
<sequence>MTITISRFAVVTLVSLSFLANICIAGYQPYIIYPAPNVDQAASKALSNTIGVISTKSYNYTRWQKTIPEFWVAWLRPADYILIKNDRRIKEVHLSKVLAKPAVSVESTSFNISSPVEAPSEVEVDISVGSNPSYTTQSFPKATDLRVLSQPPGFPSWSRYQNFVYTTGGAGTYIYHAELGVTPGLDVHKSRIEWLYTPEVIFSGKAKRGESMGPGLAFGHSTCTASKAAGIACGAAKEAKLVVVKMLDYSEPSLVSVFEVIADDVKQKGRGGKSVVSVSWTTIAPIPAFSVDPWFTAMRDALEELYQNNVIVVCSAGNFALYPFRGLVDTAPAIFVDRVIAVGASYFNGQKWEPSQSLGVLPQLYAPGVGILCADASGRVAYRKETGTSFSSPLVAGVIAGFLAAGQIPFPLDMHQLMTFLYNRASWRRGGYDGQYVIWNQVDMAHNAPIALLGNATVSNLTASFLETNGLGNGQFNVTTD</sequence>
<evidence type="ECO:0000313" key="8">
    <source>
        <dbReference type="Proteomes" id="UP001166286"/>
    </source>
</evidence>
<dbReference type="GO" id="GO:0006508">
    <property type="term" value="P:proteolysis"/>
    <property type="evidence" value="ECO:0007669"/>
    <property type="project" value="UniProtKB-KW"/>
</dbReference>
<dbReference type="InterPro" id="IPR023828">
    <property type="entry name" value="Peptidase_S8_Ser-AS"/>
</dbReference>
<dbReference type="PANTHER" id="PTHR43806:SF11">
    <property type="entry name" value="CEREVISIN-RELATED"/>
    <property type="match status" value="1"/>
</dbReference>
<dbReference type="PANTHER" id="PTHR43806">
    <property type="entry name" value="PEPTIDASE S8"/>
    <property type="match status" value="1"/>
</dbReference>
<dbReference type="CDD" id="cd00306">
    <property type="entry name" value="Peptidases_S8_S53"/>
    <property type="match status" value="1"/>
</dbReference>
<dbReference type="InterPro" id="IPR000209">
    <property type="entry name" value="Peptidase_S8/S53_dom"/>
</dbReference>
<dbReference type="EMBL" id="JAFEKC020000015">
    <property type="protein sequence ID" value="KAK0510578.1"/>
    <property type="molecule type" value="Genomic_DNA"/>
</dbReference>
<comment type="caution">
    <text evidence="7">The sequence shown here is derived from an EMBL/GenBank/DDBJ whole genome shotgun (WGS) entry which is preliminary data.</text>
</comment>
<comment type="similarity">
    <text evidence="1 5">Belongs to the peptidase S8 family.</text>
</comment>
<dbReference type="PROSITE" id="PS00138">
    <property type="entry name" value="SUBTILASE_SER"/>
    <property type="match status" value="1"/>
</dbReference>
<organism evidence="7 8">
    <name type="scientific">Cladonia borealis</name>
    <dbReference type="NCBI Taxonomy" id="184061"/>
    <lineage>
        <taxon>Eukaryota</taxon>
        <taxon>Fungi</taxon>
        <taxon>Dikarya</taxon>
        <taxon>Ascomycota</taxon>
        <taxon>Pezizomycotina</taxon>
        <taxon>Lecanoromycetes</taxon>
        <taxon>OSLEUM clade</taxon>
        <taxon>Lecanoromycetidae</taxon>
        <taxon>Lecanorales</taxon>
        <taxon>Lecanorineae</taxon>
        <taxon>Cladoniaceae</taxon>
        <taxon>Cladonia</taxon>
    </lineage>
</organism>
<reference evidence="7" key="1">
    <citation type="submission" date="2023-03" db="EMBL/GenBank/DDBJ databases">
        <title>Complete genome of Cladonia borealis.</title>
        <authorList>
            <person name="Park H."/>
        </authorList>
    </citation>
    <scope>NUCLEOTIDE SEQUENCE</scope>
    <source>
        <strain evidence="7">ANT050790</strain>
    </source>
</reference>
<keyword evidence="8" id="KW-1185">Reference proteome</keyword>